<dbReference type="Proteomes" id="UP000005307">
    <property type="component" value="Chromosome"/>
</dbReference>
<dbReference type="InterPro" id="IPR025285">
    <property type="entry name" value="DUF4145"/>
</dbReference>
<evidence type="ECO:0000256" key="1">
    <source>
        <dbReference type="SAM" id="MobiDB-lite"/>
    </source>
</evidence>
<sequence length="252" mass="28468">MPQTPFNWACPYCGQSTTITYVNFDSGTIEFNITKSDNSDYNLSAEAISCPNPECGKTLVEATFWKNGFKETSGRKKWKAIKALNKWPLLPRSSAKPMPHFVPEEIRSNYEEACLIQNDSPKASATMSRRCLQGIVRDFWNIPASKMGNLGAEISYIRDRIDEDTFESIKAVREVGDIGAHMEKSVDTIVDVEPEEAALLIELIETLVLDWYVAKHRRANRNKQLQDTVAAKRSAKKASKVNMKQIEDQSDK</sequence>
<protein>
    <recommendedName>
        <fullName evidence="2">DUF4145 domain-containing protein</fullName>
    </recommendedName>
</protein>
<dbReference type="KEGG" id="oat:OAN307_c37170"/>
<proteinExistence type="predicted"/>
<dbReference type="OrthoDB" id="9808624at2"/>
<dbReference type="EMBL" id="CP003740">
    <property type="protein sequence ID" value="AGI69176.1"/>
    <property type="molecule type" value="Genomic_DNA"/>
</dbReference>
<feature type="domain" description="DUF4145" evidence="2">
    <location>
        <begin position="112"/>
        <end position="204"/>
    </location>
</feature>
<feature type="region of interest" description="Disordered" evidence="1">
    <location>
        <begin position="224"/>
        <end position="252"/>
    </location>
</feature>
<evidence type="ECO:0000313" key="3">
    <source>
        <dbReference type="EMBL" id="AGI69176.1"/>
    </source>
</evidence>
<dbReference type="HOGENOM" id="CLU_105379_0_0_5"/>
<dbReference type="Pfam" id="PF13643">
    <property type="entry name" value="DUF4145"/>
    <property type="match status" value="1"/>
</dbReference>
<accession>M9RFG8</accession>
<reference evidence="3 4" key="1">
    <citation type="journal article" date="2013" name="PLoS ONE">
        <title>Poles Apart: Arctic and Antarctic Octadecabacter strains Share High Genome Plasticity and a New Type of Xanthorhodopsin.</title>
        <authorList>
            <person name="Vollmers J."/>
            <person name="Voget S."/>
            <person name="Dietrich S."/>
            <person name="Gollnow K."/>
            <person name="Smits M."/>
            <person name="Meyer K."/>
            <person name="Brinkhoff T."/>
            <person name="Simon M."/>
            <person name="Daniel R."/>
        </authorList>
    </citation>
    <scope>NUCLEOTIDE SEQUENCE [LARGE SCALE GENOMIC DNA]</scope>
    <source>
        <strain evidence="3 4">307</strain>
    </source>
</reference>
<organism evidence="3 4">
    <name type="scientific">Octadecabacter antarcticus 307</name>
    <dbReference type="NCBI Taxonomy" id="391626"/>
    <lineage>
        <taxon>Bacteria</taxon>
        <taxon>Pseudomonadati</taxon>
        <taxon>Pseudomonadota</taxon>
        <taxon>Alphaproteobacteria</taxon>
        <taxon>Rhodobacterales</taxon>
        <taxon>Roseobacteraceae</taxon>
        <taxon>Octadecabacter</taxon>
    </lineage>
</organism>
<dbReference type="eggNOG" id="ENOG502ZUHQ">
    <property type="taxonomic scope" value="Bacteria"/>
</dbReference>
<keyword evidence="4" id="KW-1185">Reference proteome</keyword>
<evidence type="ECO:0000313" key="4">
    <source>
        <dbReference type="Proteomes" id="UP000005307"/>
    </source>
</evidence>
<dbReference type="RefSeq" id="WP_015501127.1">
    <property type="nucleotide sequence ID" value="NC_020911.1"/>
</dbReference>
<name>M9RFG8_9RHOB</name>
<gene>
    <name evidence="3" type="ORF">OAN307_c37170</name>
</gene>
<dbReference type="AlphaFoldDB" id="M9RFG8"/>
<evidence type="ECO:0000259" key="2">
    <source>
        <dbReference type="Pfam" id="PF13643"/>
    </source>
</evidence>